<dbReference type="InterPro" id="IPR009049">
    <property type="entry name" value="Argininosuccinate_lyase"/>
</dbReference>
<evidence type="ECO:0000256" key="4">
    <source>
        <dbReference type="ARBA" id="ARBA00022605"/>
    </source>
</evidence>
<feature type="domain" description="Argininosuccinate lyase C-terminal" evidence="8">
    <location>
        <begin position="366"/>
        <end position="443"/>
    </location>
</feature>
<proteinExistence type="predicted"/>
<dbReference type="Pfam" id="PF00206">
    <property type="entry name" value="Lyase_1"/>
    <property type="match status" value="1"/>
</dbReference>
<evidence type="ECO:0000256" key="3">
    <source>
        <dbReference type="ARBA" id="ARBA00022571"/>
    </source>
</evidence>
<evidence type="ECO:0000256" key="6">
    <source>
        <dbReference type="NCBIfam" id="TIGR00838"/>
    </source>
</evidence>
<dbReference type="PRINTS" id="PR00145">
    <property type="entry name" value="ARGSUCLYASE"/>
</dbReference>
<dbReference type="GO" id="GO:0042450">
    <property type="term" value="P:L-arginine biosynthetic process via ornithine"/>
    <property type="evidence" value="ECO:0007669"/>
    <property type="project" value="UniProtKB-UniRule"/>
</dbReference>
<dbReference type="Proteomes" id="UP000319514">
    <property type="component" value="Unassembled WGS sequence"/>
</dbReference>
<dbReference type="GO" id="GO:0004056">
    <property type="term" value="F:argininosuccinate lyase activity"/>
    <property type="evidence" value="ECO:0007669"/>
    <property type="project" value="UniProtKB-UniRule"/>
</dbReference>
<keyword evidence="3" id="KW-0055">Arginine biosynthesis</keyword>
<comment type="caution">
    <text evidence="9">The sequence shown here is derived from an EMBL/GenBank/DDBJ whole genome shotgun (WGS) entry which is preliminary data.</text>
</comment>
<evidence type="ECO:0000256" key="2">
    <source>
        <dbReference type="ARBA" id="ARBA00012338"/>
    </source>
</evidence>
<dbReference type="InterPro" id="IPR000362">
    <property type="entry name" value="Fumarate_lyase_fam"/>
</dbReference>
<evidence type="ECO:0000256" key="5">
    <source>
        <dbReference type="ARBA" id="ARBA00023239"/>
    </source>
</evidence>
<feature type="domain" description="Fumarate lyase N-terminal" evidence="7">
    <location>
        <begin position="100"/>
        <end position="304"/>
    </location>
</feature>
<dbReference type="OrthoDB" id="9769623at2"/>
<organism evidence="9 10">
    <name type="scientific">Oryzihumus leptocrescens</name>
    <dbReference type="NCBI Taxonomy" id="297536"/>
    <lineage>
        <taxon>Bacteria</taxon>
        <taxon>Bacillati</taxon>
        <taxon>Actinomycetota</taxon>
        <taxon>Actinomycetes</taxon>
        <taxon>Micrococcales</taxon>
        <taxon>Intrasporangiaceae</taxon>
        <taxon>Oryzihumus</taxon>
    </lineage>
</organism>
<evidence type="ECO:0000313" key="10">
    <source>
        <dbReference type="Proteomes" id="UP000319514"/>
    </source>
</evidence>
<dbReference type="InterPro" id="IPR024083">
    <property type="entry name" value="Fumarase/histidase_N"/>
</dbReference>
<dbReference type="GO" id="GO:0005829">
    <property type="term" value="C:cytosol"/>
    <property type="evidence" value="ECO:0007669"/>
    <property type="project" value="TreeGrafter"/>
</dbReference>
<keyword evidence="10" id="KW-1185">Reference proteome</keyword>
<dbReference type="InterPro" id="IPR029419">
    <property type="entry name" value="Arg_succ_lyase_C"/>
</dbReference>
<evidence type="ECO:0000256" key="1">
    <source>
        <dbReference type="ARBA" id="ARBA00004941"/>
    </source>
</evidence>
<reference evidence="9 10" key="1">
    <citation type="submission" date="2019-06" db="EMBL/GenBank/DDBJ databases">
        <title>Sequencing the genomes of 1000 actinobacteria strains.</title>
        <authorList>
            <person name="Klenk H.-P."/>
        </authorList>
    </citation>
    <scope>NUCLEOTIDE SEQUENCE [LARGE SCALE GENOMIC DNA]</scope>
    <source>
        <strain evidence="9 10">DSM 18082</strain>
    </source>
</reference>
<dbReference type="Gene3D" id="1.10.275.10">
    <property type="entry name" value="Fumarase/aspartase (N-terminal domain)"/>
    <property type="match status" value="1"/>
</dbReference>
<keyword evidence="4" id="KW-0028">Amino-acid biosynthesis</keyword>
<gene>
    <name evidence="9" type="ORF">FB474_2480</name>
</gene>
<dbReference type="PANTHER" id="PTHR43814">
    <property type="entry name" value="ARGININOSUCCINATE LYASE"/>
    <property type="match status" value="1"/>
</dbReference>
<dbReference type="NCBIfam" id="TIGR00838">
    <property type="entry name" value="argH"/>
    <property type="match status" value="1"/>
</dbReference>
<dbReference type="RefSeq" id="WP_141788904.1">
    <property type="nucleotide sequence ID" value="NZ_BAAAKX010000001.1"/>
</dbReference>
<sequence length="502" mass="54544">MNARPRRSGPPVGSAAPELVESGFTLENADAPFLHDGLNLADIAHVLDLRRRGIIPEAAARDLQRVLLEVHGTDAAHFPYDPALGEPYNSREHFFVERLGDVAGWLHAGRPRREAARIALRLYVRRQLLDLVDEVAAFAREATDLADRHVATLMPDQTYLQQAQPSTFGHYVLSFAYPALRDGQRLLDALGWVNRSPGGAGCVNGTRLLDDRSFIAAALGFDDVIEHTRDAMWQIDGLIHVLATAASLLSTLSKLAEDLEIWSSSEFDFVDLDDGYTRASILMPQKRNPYALSIVRGASGVVIGRLTGFLAVAKSPSARSDNLIFAYGEVPRALDLSTRVTRLMGGVVRTLHVNAGRMAQELDAGYTQATDLCEHIVQTCGVDYRSAYVVVGRTVREASRRGVPGRAITGEMLDQVALAETGRTWGLSGRDLTEVLDPAAIVASRTGTGGAAPPAVRAMVAKCRQQARELEDTVLGRRQDLDEATALLLERARELAGTGVRS</sequence>
<accession>A0A542ZL45</accession>
<dbReference type="Gene3D" id="1.10.40.30">
    <property type="entry name" value="Fumarase/aspartase (C-terminal domain)"/>
    <property type="match status" value="1"/>
</dbReference>
<evidence type="ECO:0000259" key="7">
    <source>
        <dbReference type="Pfam" id="PF00206"/>
    </source>
</evidence>
<dbReference type="InterPro" id="IPR022761">
    <property type="entry name" value="Fumarate_lyase_N"/>
</dbReference>
<protein>
    <recommendedName>
        <fullName evidence="2 6">Argininosuccinate lyase</fullName>
        <ecNumber evidence="2 6">4.3.2.1</ecNumber>
    </recommendedName>
</protein>
<dbReference type="CDD" id="cd01359">
    <property type="entry name" value="Argininosuccinate_lyase"/>
    <property type="match status" value="1"/>
</dbReference>
<evidence type="ECO:0000313" key="9">
    <source>
        <dbReference type="EMBL" id="TQL61075.1"/>
    </source>
</evidence>
<name>A0A542ZL45_9MICO</name>
<evidence type="ECO:0000259" key="8">
    <source>
        <dbReference type="Pfam" id="PF14698"/>
    </source>
</evidence>
<dbReference type="EMBL" id="VFOQ01000001">
    <property type="protein sequence ID" value="TQL61075.1"/>
    <property type="molecule type" value="Genomic_DNA"/>
</dbReference>
<dbReference type="EC" id="4.3.2.1" evidence="2 6"/>
<keyword evidence="5 9" id="KW-0456">Lyase</keyword>
<dbReference type="AlphaFoldDB" id="A0A542ZL45"/>
<dbReference type="PRINTS" id="PR00149">
    <property type="entry name" value="FUMRATELYASE"/>
</dbReference>
<dbReference type="Gene3D" id="1.20.200.10">
    <property type="entry name" value="Fumarase/aspartase (Central domain)"/>
    <property type="match status" value="1"/>
</dbReference>
<dbReference type="Pfam" id="PF14698">
    <property type="entry name" value="ASL_C2"/>
    <property type="match status" value="1"/>
</dbReference>
<dbReference type="InterPro" id="IPR008948">
    <property type="entry name" value="L-Aspartase-like"/>
</dbReference>
<dbReference type="PANTHER" id="PTHR43814:SF1">
    <property type="entry name" value="ARGININOSUCCINATE LYASE"/>
    <property type="match status" value="1"/>
</dbReference>
<dbReference type="UniPathway" id="UPA00068">
    <property type="reaction ID" value="UER00114"/>
</dbReference>
<comment type="pathway">
    <text evidence="1">Amino-acid biosynthesis; L-arginine biosynthesis; L-arginine from L-ornithine and carbamoyl phosphate: step 3/3.</text>
</comment>
<dbReference type="SUPFAM" id="SSF48557">
    <property type="entry name" value="L-aspartase-like"/>
    <property type="match status" value="1"/>
</dbReference>